<keyword evidence="6 8" id="KW-0472">Membrane</keyword>
<evidence type="ECO:0000256" key="7">
    <source>
        <dbReference type="ARBA" id="ARBA00037847"/>
    </source>
</evidence>
<dbReference type="GO" id="GO:0012505">
    <property type="term" value="C:endomembrane system"/>
    <property type="evidence" value="ECO:0007669"/>
    <property type="project" value="UniProtKB-SubCell"/>
</dbReference>
<dbReference type="NCBIfam" id="TIGR00327">
    <property type="entry name" value="secE_euk_arch"/>
    <property type="match status" value="1"/>
</dbReference>
<keyword evidence="4 8" id="KW-1133">Transmembrane helix</keyword>
<evidence type="ECO:0000256" key="3">
    <source>
        <dbReference type="ARBA" id="ARBA00022927"/>
    </source>
</evidence>
<comment type="subunit">
    <text evidence="8">Component of the Sec protein translocase complex. Heterotrimer consisting of SecY (alpha), SecG (beta) and SecE (gamma) subunits. The heterotrimers can form oligomers, although 1 heterotrimer is thought to be able to translocate proteins. Interacts with the ribosome. May interact with SecDF, and other proteins may be involved.</text>
</comment>
<evidence type="ECO:0000313" key="10">
    <source>
        <dbReference type="Proteomes" id="UP000605144"/>
    </source>
</evidence>
<dbReference type="HAMAP" id="MF_00422">
    <property type="entry name" value="SecE"/>
    <property type="match status" value="1"/>
</dbReference>
<evidence type="ECO:0000256" key="2">
    <source>
        <dbReference type="ARBA" id="ARBA00022692"/>
    </source>
</evidence>
<dbReference type="Pfam" id="PF00584">
    <property type="entry name" value="SecE"/>
    <property type="match status" value="1"/>
</dbReference>
<keyword evidence="1 8" id="KW-0813">Transport</keyword>
<evidence type="ECO:0000256" key="6">
    <source>
        <dbReference type="ARBA" id="ARBA00023136"/>
    </source>
</evidence>
<comment type="similarity">
    <text evidence="8">Belongs to the SecE/SEC61-gamma family.</text>
</comment>
<keyword evidence="2 8" id="KW-0812">Transmembrane</keyword>
<dbReference type="InterPro" id="IPR023391">
    <property type="entry name" value="Prot_translocase_SecE_dom_sf"/>
</dbReference>
<gene>
    <name evidence="8" type="primary">secE</name>
    <name evidence="9" type="ORF">EYG76_00945</name>
</gene>
<evidence type="ECO:0000256" key="5">
    <source>
        <dbReference type="ARBA" id="ARBA00023010"/>
    </source>
</evidence>
<dbReference type="GO" id="GO:0008320">
    <property type="term" value="F:protein transmembrane transporter activity"/>
    <property type="evidence" value="ECO:0007669"/>
    <property type="project" value="UniProtKB-UniRule"/>
</dbReference>
<dbReference type="GO" id="GO:0006605">
    <property type="term" value="P:protein targeting"/>
    <property type="evidence" value="ECO:0007669"/>
    <property type="project" value="UniProtKB-UniRule"/>
</dbReference>
<dbReference type="EMBL" id="DQSV01000016">
    <property type="protein sequence ID" value="HIP16858.1"/>
    <property type="molecule type" value="Genomic_DNA"/>
</dbReference>
<proteinExistence type="inferred from homology"/>
<keyword evidence="8" id="KW-1003">Cell membrane</keyword>
<evidence type="ECO:0000256" key="8">
    <source>
        <dbReference type="HAMAP-Rule" id="MF_00422"/>
    </source>
</evidence>
<dbReference type="GO" id="GO:0065002">
    <property type="term" value="P:intracellular protein transmembrane transport"/>
    <property type="evidence" value="ECO:0007669"/>
    <property type="project" value="UniProtKB-UniRule"/>
</dbReference>
<organism evidence="9 10">
    <name type="scientific">Methanothermococcus okinawensis</name>
    <dbReference type="NCBI Taxonomy" id="155863"/>
    <lineage>
        <taxon>Archaea</taxon>
        <taxon>Methanobacteriati</taxon>
        <taxon>Methanobacteriota</taxon>
        <taxon>Methanomada group</taxon>
        <taxon>Methanococci</taxon>
        <taxon>Methanococcales</taxon>
        <taxon>Methanococcaceae</taxon>
        <taxon>Methanothermococcus</taxon>
    </lineage>
</organism>
<evidence type="ECO:0000256" key="4">
    <source>
        <dbReference type="ARBA" id="ARBA00022989"/>
    </source>
</evidence>
<dbReference type="NCBIfam" id="NF006907">
    <property type="entry name" value="PRK09400.1-2"/>
    <property type="match status" value="1"/>
</dbReference>
<keyword evidence="3 8" id="KW-0653">Protein transport</keyword>
<dbReference type="GO" id="GO:0005886">
    <property type="term" value="C:plasma membrane"/>
    <property type="evidence" value="ECO:0007669"/>
    <property type="project" value="UniProtKB-SubCell"/>
</dbReference>
<protein>
    <recommendedName>
        <fullName evidence="8">Protein translocase subunit SecE</fullName>
    </recommendedName>
    <alternativeName>
        <fullName evidence="8">Protein transport protein Sec61 gamma subunit homolog</fullName>
    </alternativeName>
</protein>
<name>A0A832YRG7_9EURY</name>
<keyword evidence="5 8" id="KW-0811">Translocation</keyword>
<sequence length="78" mass="9030">MAEPKKNDNDKRDKKIDRLESVKAFLNQCRRVLMILRRPTKEEFLNMSKVTGLGICFLGLLGYIIHVPITYLKGLIKP</sequence>
<evidence type="ECO:0000313" key="9">
    <source>
        <dbReference type="EMBL" id="HIP16858.1"/>
    </source>
</evidence>
<evidence type="ECO:0000256" key="1">
    <source>
        <dbReference type="ARBA" id="ARBA00022448"/>
    </source>
</evidence>
<dbReference type="Gene3D" id="1.20.5.820">
    <property type="entry name" value="Preprotein translocase SecE subunit"/>
    <property type="match status" value="1"/>
</dbReference>
<accession>A0A832YRG7</accession>
<dbReference type="Proteomes" id="UP000605144">
    <property type="component" value="Unassembled WGS sequence"/>
</dbReference>
<dbReference type="GO" id="GO:0009306">
    <property type="term" value="P:protein secretion"/>
    <property type="evidence" value="ECO:0007669"/>
    <property type="project" value="UniProtKB-UniRule"/>
</dbReference>
<comment type="function">
    <text evidence="8">Essential subunit of the Sec protein translocation channel SecYEG. Clamps together the 2 halves of SecY. May contact the channel plug during translocation.</text>
</comment>
<comment type="subcellular location">
    <subcellularLocation>
        <location evidence="8">Cell membrane</location>
        <topology evidence="8">Single-pass membrane protein</topology>
    </subcellularLocation>
    <subcellularLocation>
        <location evidence="7">Endomembrane system</location>
        <topology evidence="7">Single-pass membrane protein</topology>
    </subcellularLocation>
</comment>
<dbReference type="SUPFAM" id="SSF103456">
    <property type="entry name" value="Preprotein translocase SecE subunit"/>
    <property type="match status" value="1"/>
</dbReference>
<dbReference type="InterPro" id="IPR008158">
    <property type="entry name" value="Translocase_Sec61-g"/>
</dbReference>
<reference evidence="9" key="1">
    <citation type="journal article" date="2020" name="ISME J.">
        <title>Gammaproteobacteria mediating utilization of methyl-, sulfur- and petroleum organic compounds in deep ocean hydrothermal plumes.</title>
        <authorList>
            <person name="Zhou Z."/>
            <person name="Liu Y."/>
            <person name="Pan J."/>
            <person name="Cron B.R."/>
            <person name="Toner B.M."/>
            <person name="Anantharaman K."/>
            <person name="Breier J.A."/>
            <person name="Dick G.J."/>
            <person name="Li M."/>
        </authorList>
    </citation>
    <scope>NUCLEOTIDE SEQUENCE</scope>
    <source>
        <strain evidence="9">SZUA-1385</strain>
    </source>
</reference>
<comment type="caution">
    <text evidence="9">The sequence shown here is derived from an EMBL/GenBank/DDBJ whole genome shotgun (WGS) entry which is preliminary data.</text>
</comment>
<dbReference type="InterPro" id="IPR001901">
    <property type="entry name" value="Translocase_SecE/Sec61-g"/>
</dbReference>
<dbReference type="AlphaFoldDB" id="A0A832YRG7"/>
<feature type="transmembrane region" description="Helical" evidence="8">
    <location>
        <begin position="50"/>
        <end position="72"/>
    </location>
</feature>